<dbReference type="EMBL" id="JAVRJZ010000016">
    <property type="protein sequence ID" value="KAK2711591.1"/>
    <property type="molecule type" value="Genomic_DNA"/>
</dbReference>
<organism evidence="1 2">
    <name type="scientific">Artemia franciscana</name>
    <name type="common">Brine shrimp</name>
    <name type="synonym">Artemia sanfranciscana</name>
    <dbReference type="NCBI Taxonomy" id="6661"/>
    <lineage>
        <taxon>Eukaryota</taxon>
        <taxon>Metazoa</taxon>
        <taxon>Ecdysozoa</taxon>
        <taxon>Arthropoda</taxon>
        <taxon>Crustacea</taxon>
        <taxon>Branchiopoda</taxon>
        <taxon>Anostraca</taxon>
        <taxon>Artemiidae</taxon>
        <taxon>Artemia</taxon>
    </lineage>
</organism>
<accession>A0AA88HPT6</accession>
<gene>
    <name evidence="1" type="ORF">QYM36_012666</name>
</gene>
<dbReference type="Proteomes" id="UP001187531">
    <property type="component" value="Unassembled WGS sequence"/>
</dbReference>
<comment type="caution">
    <text evidence="1">The sequence shown here is derived from an EMBL/GenBank/DDBJ whole genome shotgun (WGS) entry which is preliminary data.</text>
</comment>
<evidence type="ECO:0000313" key="2">
    <source>
        <dbReference type="Proteomes" id="UP001187531"/>
    </source>
</evidence>
<protein>
    <submittedName>
        <fullName evidence="1">Uncharacterized protein</fullName>
    </submittedName>
</protein>
<name>A0AA88HPT6_ARTSF</name>
<keyword evidence="2" id="KW-1185">Reference proteome</keyword>
<reference evidence="1" key="1">
    <citation type="submission" date="2023-07" db="EMBL/GenBank/DDBJ databases">
        <title>Chromosome-level genome assembly of Artemia franciscana.</title>
        <authorList>
            <person name="Jo E."/>
        </authorList>
    </citation>
    <scope>NUCLEOTIDE SEQUENCE</scope>
    <source>
        <tissue evidence="1">Whole body</tissue>
    </source>
</reference>
<proteinExistence type="predicted"/>
<sequence>MTINKSKEENTSSKDSVVVTSIGVKPTCINSVPTLSNVEFSEEVDALISDEALSCTKAYYNKGQVALFAPVIVEIKSLLGLPTHPKSQPHDPASGTFLSDDGLSVVISRNPLQLKSEYYLTDFSKFTFSGAHTLYIKLCCDLTITVKEGKYVKSMTFTRDSSLEVAAKSSGKYSLAYWICCCGFKEGLCSCPKPCGQPIDVKSETVYYRQNGTRSDLMQFYNVKCNETNDVLVARMNIEAE</sequence>
<evidence type="ECO:0000313" key="1">
    <source>
        <dbReference type="EMBL" id="KAK2711591.1"/>
    </source>
</evidence>
<dbReference type="AlphaFoldDB" id="A0AA88HPT6"/>